<dbReference type="AlphaFoldDB" id="A0A4R6GGV5"/>
<feature type="chain" id="PRO_5020850959" description="Metal-binding protein" evidence="1">
    <location>
        <begin position="23"/>
        <end position="152"/>
    </location>
</feature>
<keyword evidence="1" id="KW-0732">Signal</keyword>
<dbReference type="RefSeq" id="WP_112990776.1">
    <property type="nucleotide sequence ID" value="NZ_PTLZ01000001.1"/>
</dbReference>
<dbReference type="Proteomes" id="UP000294737">
    <property type="component" value="Unassembled WGS sequence"/>
</dbReference>
<dbReference type="InterPro" id="IPR007332">
    <property type="entry name" value="DUF411"/>
</dbReference>
<proteinExistence type="predicted"/>
<evidence type="ECO:0000313" key="3">
    <source>
        <dbReference type="Proteomes" id="UP000294737"/>
    </source>
</evidence>
<organism evidence="2 3">
    <name type="scientific">Herminiimonas fonticola</name>
    <dbReference type="NCBI Taxonomy" id="303380"/>
    <lineage>
        <taxon>Bacteria</taxon>
        <taxon>Pseudomonadati</taxon>
        <taxon>Pseudomonadota</taxon>
        <taxon>Betaproteobacteria</taxon>
        <taxon>Burkholderiales</taxon>
        <taxon>Oxalobacteraceae</taxon>
        <taxon>Herminiimonas</taxon>
    </lineage>
</organism>
<evidence type="ECO:0000256" key="1">
    <source>
        <dbReference type="SAM" id="SignalP"/>
    </source>
</evidence>
<evidence type="ECO:0000313" key="2">
    <source>
        <dbReference type="EMBL" id="TDN94123.1"/>
    </source>
</evidence>
<sequence length="152" mass="16150">MQRRVFLRAALLLGAMPTIGFAKVSQPVIQVYKSETCGCCTQWVDHLRANGFKVNAQNVPNTAAYRTKLGVPSSLGSCHTGTIGGYALEGHVPAADIKRLLAEKPKAAGLAVPGMPMGSPGMEVAGEPADAYDVLLFQADGKYKVYSHYPAK</sequence>
<gene>
    <name evidence="2" type="ORF">EV677_0664</name>
</gene>
<dbReference type="Pfam" id="PF04214">
    <property type="entry name" value="DUF411"/>
    <property type="match status" value="1"/>
</dbReference>
<feature type="signal peptide" evidence="1">
    <location>
        <begin position="1"/>
        <end position="22"/>
    </location>
</feature>
<dbReference type="EMBL" id="SNWF01000004">
    <property type="protein sequence ID" value="TDN94123.1"/>
    <property type="molecule type" value="Genomic_DNA"/>
</dbReference>
<protein>
    <recommendedName>
        <fullName evidence="4">Metal-binding protein</fullName>
    </recommendedName>
</protein>
<reference evidence="2 3" key="1">
    <citation type="submission" date="2019-03" db="EMBL/GenBank/DDBJ databases">
        <title>Genomic Encyclopedia of Type Strains, Phase IV (KMG-IV): sequencing the most valuable type-strain genomes for metagenomic binning, comparative biology and taxonomic classification.</title>
        <authorList>
            <person name="Goeker M."/>
        </authorList>
    </citation>
    <scope>NUCLEOTIDE SEQUENCE [LARGE SCALE GENOMIC DNA]</scope>
    <source>
        <strain evidence="2 3">DSM 18555</strain>
    </source>
</reference>
<dbReference type="OrthoDB" id="14727at2"/>
<keyword evidence="3" id="KW-1185">Reference proteome</keyword>
<comment type="caution">
    <text evidence="2">The sequence shown here is derived from an EMBL/GenBank/DDBJ whole genome shotgun (WGS) entry which is preliminary data.</text>
</comment>
<evidence type="ECO:0008006" key="4">
    <source>
        <dbReference type="Google" id="ProtNLM"/>
    </source>
</evidence>
<name>A0A4R6GGV5_9BURK</name>
<accession>A0A4R6GGV5</accession>